<gene>
    <name evidence="2" type="ORF">PS928_01425</name>
</gene>
<accession>A0A5E7SNW3</accession>
<name>A0A5E7SNW3_PSEFL</name>
<reference evidence="2 3" key="1">
    <citation type="submission" date="2019-09" db="EMBL/GenBank/DDBJ databases">
        <authorList>
            <person name="Chandra G."/>
            <person name="Truman W A."/>
        </authorList>
    </citation>
    <scope>NUCLEOTIDE SEQUENCE [LARGE SCALE GENOMIC DNA]</scope>
    <source>
        <strain evidence="2">PS928</strain>
    </source>
</reference>
<keyword evidence="1" id="KW-0732">Signal</keyword>
<feature type="signal peptide" evidence="1">
    <location>
        <begin position="1"/>
        <end position="28"/>
    </location>
</feature>
<sequence length="216" mass="23792" precursor="true">MKRVSMVCKIASSVMAITSMVMPLIGLAQESKASGKYTLFTPSMNKQQKIDIRKKIDKQLLLKTGGQQISPTQVAYDKGDAVITFSVPSTPNTTCDFGYVCFWEHNNYVGKKLSLRSQPPQSALTVNLAQYDMSNKISSWKHNNNFFYVAIGGASQANGGGQMVMANTMDDHIGGGCCPFSIEHSTPHAPPPEFNFQSSLKYDNSMVSVVFKPYPW</sequence>
<evidence type="ECO:0000313" key="3">
    <source>
        <dbReference type="Proteomes" id="UP000381378"/>
    </source>
</evidence>
<protein>
    <submittedName>
        <fullName evidence="2">Uncharacterized protein</fullName>
    </submittedName>
</protein>
<feature type="chain" id="PRO_5022874626" evidence="1">
    <location>
        <begin position="29"/>
        <end position="216"/>
    </location>
</feature>
<dbReference type="Pfam" id="PF03995">
    <property type="entry name" value="Inhibitor_I36"/>
    <property type="match status" value="1"/>
</dbReference>
<dbReference type="Proteomes" id="UP000381378">
    <property type="component" value="Unassembled WGS sequence"/>
</dbReference>
<evidence type="ECO:0000256" key="1">
    <source>
        <dbReference type="SAM" id="SignalP"/>
    </source>
</evidence>
<organism evidence="2 3">
    <name type="scientific">Pseudomonas fluorescens</name>
    <dbReference type="NCBI Taxonomy" id="294"/>
    <lineage>
        <taxon>Bacteria</taxon>
        <taxon>Pseudomonadati</taxon>
        <taxon>Pseudomonadota</taxon>
        <taxon>Gammaproteobacteria</taxon>
        <taxon>Pseudomonadales</taxon>
        <taxon>Pseudomonadaceae</taxon>
        <taxon>Pseudomonas</taxon>
    </lineage>
</organism>
<proteinExistence type="predicted"/>
<evidence type="ECO:0000313" key="2">
    <source>
        <dbReference type="EMBL" id="VVP88492.1"/>
    </source>
</evidence>
<dbReference type="EMBL" id="CABVJF010000004">
    <property type="protein sequence ID" value="VVP88492.1"/>
    <property type="molecule type" value="Genomic_DNA"/>
</dbReference>
<dbReference type="AlphaFoldDB" id="A0A5E7SNW3"/>